<reference evidence="2 3" key="1">
    <citation type="submission" date="2017-05" db="EMBL/GenBank/DDBJ databases">
        <title>Complete genome sequence of Streptomyces sp. SCSIO 03032 revealed the diverse biosynthetic pathways for its bioactive secondary metabolites.</title>
        <authorList>
            <person name="Ma L."/>
            <person name="Zhu Y."/>
            <person name="Zhang W."/>
            <person name="Zhang G."/>
            <person name="Tian X."/>
            <person name="Zhang S."/>
            <person name="Zhang C."/>
        </authorList>
    </citation>
    <scope>NUCLEOTIDE SEQUENCE [LARGE SCALE GENOMIC DNA]</scope>
    <source>
        <strain evidence="2 3">SCSIO 03032</strain>
    </source>
</reference>
<accession>A0A1W7CZA1</accession>
<dbReference type="KEGG" id="smao:CAG99_15885"/>
<dbReference type="OrthoDB" id="3388456at2"/>
<dbReference type="Pfam" id="PF04149">
    <property type="entry name" value="DUF397"/>
    <property type="match status" value="1"/>
</dbReference>
<proteinExistence type="predicted"/>
<dbReference type="RefSeq" id="WP_086159982.1">
    <property type="nucleotide sequence ID" value="NZ_CP021121.1"/>
</dbReference>
<sequence>MDLYSIPGSGAPPRAYCGGNLGSEHETCVRLTELPGVDEWALSDSKDGGAGRELRFTTAELDAFARGWAVERGLAP</sequence>
<dbReference type="Proteomes" id="UP000194218">
    <property type="component" value="Chromosome"/>
</dbReference>
<feature type="domain" description="DUF397" evidence="1">
    <location>
        <begin position="24"/>
        <end position="67"/>
    </location>
</feature>
<gene>
    <name evidence="2" type="ORF">CAG99_15885</name>
</gene>
<keyword evidence="3" id="KW-1185">Reference proteome</keyword>
<evidence type="ECO:0000259" key="1">
    <source>
        <dbReference type="Pfam" id="PF04149"/>
    </source>
</evidence>
<evidence type="ECO:0000313" key="2">
    <source>
        <dbReference type="EMBL" id="ARQ70128.1"/>
    </source>
</evidence>
<evidence type="ECO:0000313" key="3">
    <source>
        <dbReference type="Proteomes" id="UP000194218"/>
    </source>
</evidence>
<dbReference type="EMBL" id="CP021121">
    <property type="protein sequence ID" value="ARQ70128.1"/>
    <property type="molecule type" value="Genomic_DNA"/>
</dbReference>
<organism evidence="2 3">
    <name type="scientific">Streptomyces marincola</name>
    <dbReference type="NCBI Taxonomy" id="2878388"/>
    <lineage>
        <taxon>Bacteria</taxon>
        <taxon>Bacillati</taxon>
        <taxon>Actinomycetota</taxon>
        <taxon>Actinomycetes</taxon>
        <taxon>Kitasatosporales</taxon>
        <taxon>Streptomycetaceae</taxon>
        <taxon>Streptomyces</taxon>
    </lineage>
</organism>
<name>A0A1W7CZA1_9ACTN</name>
<dbReference type="InterPro" id="IPR007278">
    <property type="entry name" value="DUF397"/>
</dbReference>
<dbReference type="AlphaFoldDB" id="A0A1W7CZA1"/>
<protein>
    <recommendedName>
        <fullName evidence="1">DUF397 domain-containing protein</fullName>
    </recommendedName>
</protein>